<name>A0A0L6UIN6_9BASI</name>
<proteinExistence type="predicted"/>
<feature type="transmembrane region" description="Helical" evidence="1">
    <location>
        <begin position="245"/>
        <end position="261"/>
    </location>
</feature>
<keyword evidence="1" id="KW-0472">Membrane</keyword>
<feature type="transmembrane region" description="Helical" evidence="1">
    <location>
        <begin position="149"/>
        <end position="166"/>
    </location>
</feature>
<organism evidence="2 3">
    <name type="scientific">Puccinia sorghi</name>
    <dbReference type="NCBI Taxonomy" id="27349"/>
    <lineage>
        <taxon>Eukaryota</taxon>
        <taxon>Fungi</taxon>
        <taxon>Dikarya</taxon>
        <taxon>Basidiomycota</taxon>
        <taxon>Pucciniomycotina</taxon>
        <taxon>Pucciniomycetes</taxon>
        <taxon>Pucciniales</taxon>
        <taxon>Pucciniaceae</taxon>
        <taxon>Puccinia</taxon>
    </lineage>
</organism>
<comment type="caution">
    <text evidence="2">The sequence shown here is derived from an EMBL/GenBank/DDBJ whole genome shotgun (WGS) entry which is preliminary data.</text>
</comment>
<feature type="transmembrane region" description="Helical" evidence="1">
    <location>
        <begin position="273"/>
        <end position="292"/>
    </location>
</feature>
<keyword evidence="1" id="KW-1133">Transmembrane helix</keyword>
<dbReference type="AlphaFoldDB" id="A0A0L6UIN6"/>
<sequence>MFLDKLVHARNMTGLKQFLKQVLYLALKCSSKVPLPCRFEKFYTYIPASLKYSWMFHLRGICKMHVWISAEKKSVQKSWVIGKSNMIRKQVNFCWNISLGPIYLNLETNFQSTMNTAYVFFFFFCEKKKKKYPCLWVKLIKKKKKNSDSNYFIFCVFKYIYIYILNKISQDKNQRDLMMRINFKNKLIHQIIFLLFFFFLSSKHSKYFLKLRGMVTFFTRHFHSQSLSLLSPQPHLTAFPAHDNHLFYLAFIFFFLNFLLASNNVTLYFFSKYIRVETVVIFSFFFFSFFLWMFSSSIYITLIVCGCILFVFLRGVDVADYYSALAIPGFSTIQPNWVTKMTINNRYVRTTK</sequence>
<evidence type="ECO:0000313" key="2">
    <source>
        <dbReference type="EMBL" id="KNZ48394.1"/>
    </source>
</evidence>
<dbReference type="VEuPathDB" id="FungiDB:VP01_569g2"/>
<evidence type="ECO:0000313" key="3">
    <source>
        <dbReference type="Proteomes" id="UP000037035"/>
    </source>
</evidence>
<feature type="transmembrane region" description="Helical" evidence="1">
    <location>
        <begin position="187"/>
        <end position="204"/>
    </location>
</feature>
<reference evidence="2 3" key="1">
    <citation type="submission" date="2015-08" db="EMBL/GenBank/DDBJ databases">
        <title>Next Generation Sequencing and Analysis of the Genome of Puccinia sorghi L Schw, the Causal Agent of Maize Common Rust.</title>
        <authorList>
            <person name="Rochi L."/>
            <person name="Burguener G."/>
            <person name="Darino M."/>
            <person name="Turjanski A."/>
            <person name="Kreff E."/>
            <person name="Dieguez M.J."/>
            <person name="Sacco F."/>
        </authorList>
    </citation>
    <scope>NUCLEOTIDE SEQUENCE [LARGE SCALE GENOMIC DNA]</scope>
    <source>
        <strain evidence="2 3">RO10H11247</strain>
    </source>
</reference>
<evidence type="ECO:0000256" key="1">
    <source>
        <dbReference type="SAM" id="Phobius"/>
    </source>
</evidence>
<accession>A0A0L6UIN6</accession>
<dbReference type="EMBL" id="LAVV01010940">
    <property type="protein sequence ID" value="KNZ48394.1"/>
    <property type="molecule type" value="Genomic_DNA"/>
</dbReference>
<keyword evidence="1" id="KW-0812">Transmembrane</keyword>
<dbReference type="Proteomes" id="UP000037035">
    <property type="component" value="Unassembled WGS sequence"/>
</dbReference>
<protein>
    <submittedName>
        <fullName evidence="2">Uncharacterized protein</fullName>
    </submittedName>
</protein>
<gene>
    <name evidence="2" type="ORF">VP01_569g2</name>
</gene>
<keyword evidence="3" id="KW-1185">Reference proteome</keyword>